<dbReference type="Gene3D" id="1.10.630.10">
    <property type="entry name" value="Cytochrome P450"/>
    <property type="match status" value="1"/>
</dbReference>
<proteinExistence type="inferred from homology"/>
<evidence type="ECO:0000256" key="6">
    <source>
        <dbReference type="ARBA" id="ARBA00023033"/>
    </source>
</evidence>
<protein>
    <submittedName>
        <fullName evidence="8">Cytochrome P450</fullName>
    </submittedName>
</protein>
<keyword evidence="5 7" id="KW-0408">Iron</keyword>
<evidence type="ECO:0000313" key="9">
    <source>
        <dbReference type="Proteomes" id="UP000639606"/>
    </source>
</evidence>
<dbReference type="CDD" id="cd11030">
    <property type="entry name" value="CYP105-like"/>
    <property type="match status" value="1"/>
</dbReference>
<dbReference type="InterPro" id="IPR036396">
    <property type="entry name" value="Cyt_P450_sf"/>
</dbReference>
<reference evidence="8" key="1">
    <citation type="journal article" date="2014" name="Int. J. Syst. Evol. Microbiol.">
        <title>Complete genome sequence of Corynebacterium casei LMG S-19264T (=DSM 44701T), isolated from a smear-ripened cheese.</title>
        <authorList>
            <consortium name="US DOE Joint Genome Institute (JGI-PGF)"/>
            <person name="Walter F."/>
            <person name="Albersmeier A."/>
            <person name="Kalinowski J."/>
            <person name="Ruckert C."/>
        </authorList>
    </citation>
    <scope>NUCLEOTIDE SEQUENCE</scope>
    <source>
        <strain evidence="8">JCM 3313</strain>
    </source>
</reference>
<dbReference type="GO" id="GO:0005506">
    <property type="term" value="F:iron ion binding"/>
    <property type="evidence" value="ECO:0007669"/>
    <property type="project" value="InterPro"/>
</dbReference>
<dbReference type="SUPFAM" id="SSF48264">
    <property type="entry name" value="Cytochrome P450"/>
    <property type="match status" value="1"/>
</dbReference>
<comment type="caution">
    <text evidence="8">The sequence shown here is derived from an EMBL/GenBank/DDBJ whole genome shotgun (WGS) entry which is preliminary data.</text>
</comment>
<gene>
    <name evidence="8" type="ORF">GCM10010185_28520</name>
</gene>
<dbReference type="FunFam" id="1.10.630.10:FF:000018">
    <property type="entry name" value="Cytochrome P450 monooxygenase"/>
    <property type="match status" value="1"/>
</dbReference>
<evidence type="ECO:0000256" key="3">
    <source>
        <dbReference type="ARBA" id="ARBA00022723"/>
    </source>
</evidence>
<evidence type="ECO:0000256" key="1">
    <source>
        <dbReference type="ARBA" id="ARBA00010617"/>
    </source>
</evidence>
<dbReference type="GO" id="GO:0016705">
    <property type="term" value="F:oxidoreductase activity, acting on paired donors, with incorporation or reduction of molecular oxygen"/>
    <property type="evidence" value="ECO:0007669"/>
    <property type="project" value="InterPro"/>
</dbReference>
<keyword evidence="4 7" id="KW-0560">Oxidoreductase</keyword>
<comment type="similarity">
    <text evidence="1 7">Belongs to the cytochrome P450 family.</text>
</comment>
<dbReference type="PRINTS" id="PR00385">
    <property type="entry name" value="P450"/>
</dbReference>
<dbReference type="InterPro" id="IPR017972">
    <property type="entry name" value="Cyt_P450_CS"/>
</dbReference>
<accession>A0A918ALW4</accession>
<sequence length="423" mass="46702">MSDTPTASHPRPDLDRFGLSLPSVLAERPEGHPFDPPRELVRLSGQAPVHRIATRDGAPVWVITGMAECRAALADARLSSDILGHPAVREKLLPHVRERLLDERARAGSFITMDAPRHTRYRKLLTGQFTVRRMKQLVPRVHQIVTDQLDAMIAQGPPADLVRDFALPVPSLVICELLGVDYADRAEFQERSAKVLRVDLPVEELLEAGDGLRAFMHELVRHKRERPADDILSGLVHSAAEPPLDDDELVGIANLLLVAGHETTANMLALGTFALLRNPEQLAALRADPSLVDGAVEELLRYLSIVHLGINRVTTQEVRIGDEVIPEGATVVVSVPLANRDARQYADPDELDVTRPRGAHIAFGHGIHQCLGQQLARVEMAVGFTELLRRLPGLRLEVEPERVPMRSQMIVYGVHSLPVSWDG</sequence>
<reference evidence="8" key="2">
    <citation type="submission" date="2020-09" db="EMBL/GenBank/DDBJ databases">
        <authorList>
            <person name="Sun Q."/>
            <person name="Ohkuma M."/>
        </authorList>
    </citation>
    <scope>NUCLEOTIDE SEQUENCE</scope>
    <source>
        <strain evidence="8">JCM 3313</strain>
    </source>
</reference>
<dbReference type="GO" id="GO:0004497">
    <property type="term" value="F:monooxygenase activity"/>
    <property type="evidence" value="ECO:0007669"/>
    <property type="project" value="UniProtKB-KW"/>
</dbReference>
<keyword evidence="2 7" id="KW-0349">Heme</keyword>
<evidence type="ECO:0000256" key="7">
    <source>
        <dbReference type="RuleBase" id="RU000461"/>
    </source>
</evidence>
<dbReference type="InterPro" id="IPR001128">
    <property type="entry name" value="Cyt_P450"/>
</dbReference>
<dbReference type="PRINTS" id="PR00359">
    <property type="entry name" value="BP450"/>
</dbReference>
<name>A0A918ALW4_9PSEU</name>
<dbReference type="PANTHER" id="PTHR46696">
    <property type="entry name" value="P450, PUTATIVE (EUROFUNG)-RELATED"/>
    <property type="match status" value="1"/>
</dbReference>
<dbReference type="PANTHER" id="PTHR46696:SF1">
    <property type="entry name" value="CYTOCHROME P450 YJIB-RELATED"/>
    <property type="match status" value="1"/>
</dbReference>
<keyword evidence="9" id="KW-1185">Reference proteome</keyword>
<keyword evidence="6 7" id="KW-0503">Monooxygenase</keyword>
<evidence type="ECO:0000313" key="8">
    <source>
        <dbReference type="EMBL" id="GGP54329.1"/>
    </source>
</evidence>
<dbReference type="AlphaFoldDB" id="A0A918ALW4"/>
<dbReference type="InterPro" id="IPR002397">
    <property type="entry name" value="Cyt_P450_B"/>
</dbReference>
<evidence type="ECO:0000256" key="5">
    <source>
        <dbReference type="ARBA" id="ARBA00023004"/>
    </source>
</evidence>
<keyword evidence="3 7" id="KW-0479">Metal-binding</keyword>
<dbReference type="GO" id="GO:0020037">
    <property type="term" value="F:heme binding"/>
    <property type="evidence" value="ECO:0007669"/>
    <property type="project" value="InterPro"/>
</dbReference>
<dbReference type="Proteomes" id="UP000639606">
    <property type="component" value="Unassembled WGS sequence"/>
</dbReference>
<dbReference type="Pfam" id="PF00067">
    <property type="entry name" value="p450"/>
    <property type="match status" value="1"/>
</dbReference>
<organism evidence="8 9">
    <name type="scientific">Saccharothrix coeruleofusca</name>
    <dbReference type="NCBI Taxonomy" id="33919"/>
    <lineage>
        <taxon>Bacteria</taxon>
        <taxon>Bacillati</taxon>
        <taxon>Actinomycetota</taxon>
        <taxon>Actinomycetes</taxon>
        <taxon>Pseudonocardiales</taxon>
        <taxon>Pseudonocardiaceae</taxon>
        <taxon>Saccharothrix</taxon>
    </lineage>
</organism>
<dbReference type="RefSeq" id="WP_189223684.1">
    <property type="nucleotide sequence ID" value="NZ_BMRG01000004.1"/>
</dbReference>
<evidence type="ECO:0000256" key="2">
    <source>
        <dbReference type="ARBA" id="ARBA00022617"/>
    </source>
</evidence>
<dbReference type="EMBL" id="BMRG01000004">
    <property type="protein sequence ID" value="GGP54329.1"/>
    <property type="molecule type" value="Genomic_DNA"/>
</dbReference>
<dbReference type="PROSITE" id="PS00086">
    <property type="entry name" value="CYTOCHROME_P450"/>
    <property type="match status" value="1"/>
</dbReference>
<evidence type="ECO:0000256" key="4">
    <source>
        <dbReference type="ARBA" id="ARBA00023002"/>
    </source>
</evidence>